<sequence>MNNIFGQSSRRDDRLRTYSLCYLSNFLKSSRDCFLNEGISQLVLMSHLVLISQPVIMSQFDAMSQPVVACSHLAARSHVTACCHIAACFQVA</sequence>
<feature type="non-terminal residue" evidence="1">
    <location>
        <position position="92"/>
    </location>
</feature>
<evidence type="ECO:0000313" key="1">
    <source>
        <dbReference type="EMBL" id="CEK96872.1"/>
    </source>
</evidence>
<reference evidence="1" key="1">
    <citation type="submission" date="2014-12" db="EMBL/GenBank/DDBJ databases">
        <title>Insight into the proteome of Arion vulgaris.</title>
        <authorList>
            <person name="Aradska J."/>
            <person name="Bulat T."/>
            <person name="Smidak R."/>
            <person name="Sarate P."/>
            <person name="Gangsoo J."/>
            <person name="Sialana F."/>
            <person name="Bilban M."/>
            <person name="Lubec G."/>
        </authorList>
    </citation>
    <scope>NUCLEOTIDE SEQUENCE</scope>
    <source>
        <tissue evidence="1">Skin</tissue>
    </source>
</reference>
<organism evidence="1">
    <name type="scientific">Arion vulgaris</name>
    <dbReference type="NCBI Taxonomy" id="1028688"/>
    <lineage>
        <taxon>Eukaryota</taxon>
        <taxon>Metazoa</taxon>
        <taxon>Spiralia</taxon>
        <taxon>Lophotrochozoa</taxon>
        <taxon>Mollusca</taxon>
        <taxon>Gastropoda</taxon>
        <taxon>Heterobranchia</taxon>
        <taxon>Euthyneura</taxon>
        <taxon>Panpulmonata</taxon>
        <taxon>Eupulmonata</taxon>
        <taxon>Stylommatophora</taxon>
        <taxon>Helicina</taxon>
        <taxon>Arionoidea</taxon>
        <taxon>Arionidae</taxon>
        <taxon>Arion</taxon>
    </lineage>
</organism>
<gene>
    <name evidence="1" type="primary">ORF213807</name>
</gene>
<accession>A0A0B7BVC3</accession>
<protein>
    <submittedName>
        <fullName evidence="1">Uncharacterized protein</fullName>
    </submittedName>
</protein>
<dbReference type="EMBL" id="HACG01050007">
    <property type="protein sequence ID" value="CEK96872.1"/>
    <property type="molecule type" value="Transcribed_RNA"/>
</dbReference>
<dbReference type="AlphaFoldDB" id="A0A0B7BVC3"/>
<name>A0A0B7BVC3_9EUPU</name>
<proteinExistence type="predicted"/>